<dbReference type="EMBL" id="JAFREP010000025">
    <property type="protein sequence ID" value="MBO1321544.1"/>
    <property type="molecule type" value="Genomic_DNA"/>
</dbReference>
<reference evidence="1" key="1">
    <citation type="submission" date="2021-03" db="EMBL/GenBank/DDBJ databases">
        <authorList>
            <person name="Wang G."/>
        </authorList>
    </citation>
    <scope>NUCLEOTIDE SEQUENCE</scope>
    <source>
        <strain evidence="1">KCTC 12899</strain>
    </source>
</reference>
<dbReference type="RefSeq" id="WP_207861518.1">
    <property type="nucleotide sequence ID" value="NZ_JAFREP010000025.1"/>
</dbReference>
<dbReference type="AlphaFoldDB" id="A0A8J7QD18"/>
<evidence type="ECO:0000313" key="2">
    <source>
        <dbReference type="Proteomes" id="UP000664417"/>
    </source>
</evidence>
<name>A0A8J7QD18_9BACT</name>
<keyword evidence="2" id="KW-1185">Reference proteome</keyword>
<protein>
    <submittedName>
        <fullName evidence="1">Uncharacterized protein</fullName>
    </submittedName>
</protein>
<evidence type="ECO:0000313" key="1">
    <source>
        <dbReference type="EMBL" id="MBO1321544.1"/>
    </source>
</evidence>
<proteinExistence type="predicted"/>
<sequence>MLVQSMTTDFPAKILNVVDDFIATELESVRTRLLACLLDHDAGLEDFAELGALHLSRQLKIDRVFVCDTADGTIVAGWGRGKNVVNSEDWPKQYRPLEMDETLMQALEGDNLVANPVPGVGADFALPVRLSDGRLWILVFDETETAREFSNRDLAHTYLVRDLLLIKARLVGSADKAYAVSL</sequence>
<organism evidence="1 2">
    <name type="scientific">Acanthopleuribacter pedis</name>
    <dbReference type="NCBI Taxonomy" id="442870"/>
    <lineage>
        <taxon>Bacteria</taxon>
        <taxon>Pseudomonadati</taxon>
        <taxon>Acidobacteriota</taxon>
        <taxon>Holophagae</taxon>
        <taxon>Acanthopleuribacterales</taxon>
        <taxon>Acanthopleuribacteraceae</taxon>
        <taxon>Acanthopleuribacter</taxon>
    </lineage>
</organism>
<comment type="caution">
    <text evidence="1">The sequence shown here is derived from an EMBL/GenBank/DDBJ whole genome shotgun (WGS) entry which is preliminary data.</text>
</comment>
<accession>A0A8J7QD18</accession>
<dbReference type="Proteomes" id="UP000664417">
    <property type="component" value="Unassembled WGS sequence"/>
</dbReference>
<gene>
    <name evidence="1" type="ORF">J3U88_23905</name>
</gene>